<accession>A0A2T0M1Q6</accession>
<proteinExistence type="inferred from homology"/>
<dbReference type="Proteomes" id="UP000238362">
    <property type="component" value="Unassembled WGS sequence"/>
</dbReference>
<comment type="catalytic activity">
    <reaction evidence="1">
        <text>Release of an N-terminal amino acid, Xaa-|-Yaa- from a peptide, amide or arylamide. Xaa is preferably Ala, but may be most amino acids including Pro (slow action). When a terminal hydrophobic residue is followed by a prolyl residue, the two may be released as an intact Xaa-Pro dipeptide.</text>
        <dbReference type="EC" id="3.4.11.2"/>
    </reaction>
</comment>
<dbReference type="InterPro" id="IPR014782">
    <property type="entry name" value="Peptidase_M1_dom"/>
</dbReference>
<comment type="cofactor">
    <cofactor evidence="2">
        <name>Zn(2+)</name>
        <dbReference type="ChEBI" id="CHEBI:29105"/>
    </cofactor>
</comment>
<dbReference type="Gene3D" id="1.10.390.10">
    <property type="entry name" value="Neutral Protease Domain 2"/>
    <property type="match status" value="1"/>
</dbReference>
<keyword evidence="9" id="KW-0862">Zinc</keyword>
<dbReference type="InterPro" id="IPR050344">
    <property type="entry name" value="Peptidase_M1_aminopeptidases"/>
</dbReference>
<evidence type="ECO:0000256" key="1">
    <source>
        <dbReference type="ARBA" id="ARBA00000098"/>
    </source>
</evidence>
<dbReference type="PROSITE" id="PS51257">
    <property type="entry name" value="PROKAR_LIPOPROTEIN"/>
    <property type="match status" value="1"/>
</dbReference>
<evidence type="ECO:0000256" key="7">
    <source>
        <dbReference type="ARBA" id="ARBA00022723"/>
    </source>
</evidence>
<feature type="domain" description="Peptidase M1 membrane alanine aminopeptidase" evidence="14">
    <location>
        <begin position="314"/>
        <end position="458"/>
    </location>
</feature>
<dbReference type="CDD" id="cd09603">
    <property type="entry name" value="M1_APN_like"/>
    <property type="match status" value="1"/>
</dbReference>
<dbReference type="GO" id="GO:0008237">
    <property type="term" value="F:metallopeptidase activity"/>
    <property type="evidence" value="ECO:0007669"/>
    <property type="project" value="UniProtKB-KW"/>
</dbReference>
<evidence type="ECO:0000259" key="14">
    <source>
        <dbReference type="Pfam" id="PF01433"/>
    </source>
</evidence>
<evidence type="ECO:0000256" key="3">
    <source>
        <dbReference type="ARBA" id="ARBA00010136"/>
    </source>
</evidence>
<feature type="region of interest" description="Disordered" evidence="13">
    <location>
        <begin position="23"/>
        <end position="55"/>
    </location>
</feature>
<dbReference type="Gene3D" id="2.60.40.1730">
    <property type="entry name" value="tricorn interacting facor f3 domain"/>
    <property type="match status" value="1"/>
</dbReference>
<dbReference type="GO" id="GO:0008270">
    <property type="term" value="F:zinc ion binding"/>
    <property type="evidence" value="ECO:0007669"/>
    <property type="project" value="InterPro"/>
</dbReference>
<evidence type="ECO:0000256" key="6">
    <source>
        <dbReference type="ARBA" id="ARBA00022670"/>
    </source>
</evidence>
<evidence type="ECO:0000313" key="16">
    <source>
        <dbReference type="EMBL" id="PRX50501.1"/>
    </source>
</evidence>
<evidence type="ECO:0000256" key="12">
    <source>
        <dbReference type="ARBA" id="ARBA00031533"/>
    </source>
</evidence>
<evidence type="ECO:0000256" key="2">
    <source>
        <dbReference type="ARBA" id="ARBA00001947"/>
    </source>
</evidence>
<gene>
    <name evidence="16" type="ORF">B0I33_102623</name>
</gene>
<dbReference type="PANTHER" id="PTHR11533:SF297">
    <property type="entry name" value="AMINOPEPTIDASE N"/>
    <property type="match status" value="1"/>
</dbReference>
<dbReference type="InterPro" id="IPR042097">
    <property type="entry name" value="Aminopeptidase_N-like_N_sf"/>
</dbReference>
<comment type="similarity">
    <text evidence="3">Belongs to the peptidase M1 family.</text>
</comment>
<dbReference type="InterPro" id="IPR001930">
    <property type="entry name" value="Peptidase_M1"/>
</dbReference>
<evidence type="ECO:0000256" key="4">
    <source>
        <dbReference type="ARBA" id="ARBA00012564"/>
    </source>
</evidence>
<keyword evidence="6" id="KW-0645">Protease</keyword>
<name>A0A2T0M1Q6_9PSEU</name>
<evidence type="ECO:0000256" key="9">
    <source>
        <dbReference type="ARBA" id="ARBA00022833"/>
    </source>
</evidence>
<organism evidence="16 17">
    <name type="scientific">Prauserella shujinwangii</name>
    <dbReference type="NCBI Taxonomy" id="1453103"/>
    <lineage>
        <taxon>Bacteria</taxon>
        <taxon>Bacillati</taxon>
        <taxon>Actinomycetota</taxon>
        <taxon>Actinomycetes</taxon>
        <taxon>Pseudonocardiales</taxon>
        <taxon>Pseudonocardiaceae</taxon>
        <taxon>Prauserella</taxon>
    </lineage>
</organism>
<dbReference type="EMBL" id="PVNH01000002">
    <property type="protein sequence ID" value="PRX50501.1"/>
    <property type="molecule type" value="Genomic_DNA"/>
</dbReference>
<keyword evidence="10" id="KW-0482">Metalloprotease</keyword>
<evidence type="ECO:0000256" key="13">
    <source>
        <dbReference type="SAM" id="MobiDB-lite"/>
    </source>
</evidence>
<keyword evidence="8" id="KW-0378">Hydrolase</keyword>
<keyword evidence="7" id="KW-0479">Metal-binding</keyword>
<evidence type="ECO:0000256" key="8">
    <source>
        <dbReference type="ARBA" id="ARBA00022801"/>
    </source>
</evidence>
<dbReference type="GO" id="GO:0016285">
    <property type="term" value="F:alanyl aminopeptidase activity"/>
    <property type="evidence" value="ECO:0007669"/>
    <property type="project" value="UniProtKB-EC"/>
</dbReference>
<evidence type="ECO:0000256" key="5">
    <source>
        <dbReference type="ARBA" id="ARBA00015611"/>
    </source>
</evidence>
<dbReference type="Pfam" id="PF17900">
    <property type="entry name" value="Peptidase_M1_N"/>
    <property type="match status" value="1"/>
</dbReference>
<reference evidence="16 17" key="1">
    <citation type="submission" date="2018-03" db="EMBL/GenBank/DDBJ databases">
        <title>Genomic Encyclopedia of Type Strains, Phase III (KMG-III): the genomes of soil and plant-associated and newly described type strains.</title>
        <authorList>
            <person name="Whitman W."/>
        </authorList>
    </citation>
    <scope>NUCLEOTIDE SEQUENCE [LARGE SCALE GENOMIC DNA]</scope>
    <source>
        <strain evidence="16 17">CGMCC 4.7125</strain>
    </source>
</reference>
<sequence length="477" mass="52226">MVHDRVRTLLLCGLVSTLVACTGGEPDEPRTEPGAASPGASGIGDPYYPDDGNGGYDATGYEVSVRYDPGTGRLDGDTTVTARATQDLSRFNLDLRGFTVSSVEVDGGPAEFTRESDTELVVTPADPVREGSTFATRVRYSGAPLDATSAQLGDNGWQRSPSGGAFVLGEPHSAAYWYPVNEHPRDKATFRLTARVPSEWTAVSIGRRESSRTADGWTTSTWVEPNPVASYLTTIAIDRFDVVRGTLADGTPVLSAYAPGANDLRDEGDRVGEIIDFLEGEFGEYPQATAGGIYLGADVGFSLETQGRPTYTRTADLETVVHELAHQWWGNTVSVRSWADICLNECLASYSQWLWAEDKEGDDLDARYRRAIDRFAGSAQFWGRKLYDMGPGHEFEGVYSKGILALHALRREIGEDAFGRLLREFPAQHRNGNASWPQFENHAEKLAGRQLDGFLDAWFRGTEQPPDEYLYPGSLRG</sequence>
<dbReference type="AlphaFoldDB" id="A0A2T0M1Q6"/>
<evidence type="ECO:0000256" key="11">
    <source>
        <dbReference type="ARBA" id="ARBA00029811"/>
    </source>
</evidence>
<dbReference type="InterPro" id="IPR027268">
    <property type="entry name" value="Peptidase_M4/M1_CTD_sf"/>
</dbReference>
<feature type="domain" description="Aminopeptidase N-like N-terminal" evidence="15">
    <location>
        <begin position="61"/>
        <end position="232"/>
    </location>
</feature>
<dbReference type="PANTHER" id="PTHR11533">
    <property type="entry name" value="PROTEASE M1 ZINC METALLOPROTEASE"/>
    <property type="match status" value="1"/>
</dbReference>
<evidence type="ECO:0000259" key="15">
    <source>
        <dbReference type="Pfam" id="PF17900"/>
    </source>
</evidence>
<dbReference type="Pfam" id="PF01433">
    <property type="entry name" value="Peptidase_M1"/>
    <property type="match status" value="1"/>
</dbReference>
<dbReference type="RefSeq" id="WP_106177579.1">
    <property type="nucleotide sequence ID" value="NZ_PVNH01000002.1"/>
</dbReference>
<dbReference type="PRINTS" id="PR00756">
    <property type="entry name" value="ALADIPTASE"/>
</dbReference>
<dbReference type="SUPFAM" id="SSF63737">
    <property type="entry name" value="Leukotriene A4 hydrolase N-terminal domain"/>
    <property type="match status" value="1"/>
</dbReference>
<evidence type="ECO:0000256" key="10">
    <source>
        <dbReference type="ARBA" id="ARBA00023049"/>
    </source>
</evidence>
<dbReference type="GO" id="GO:0006508">
    <property type="term" value="P:proteolysis"/>
    <property type="evidence" value="ECO:0007669"/>
    <property type="project" value="UniProtKB-KW"/>
</dbReference>
<dbReference type="EC" id="3.4.11.2" evidence="4"/>
<evidence type="ECO:0000313" key="17">
    <source>
        <dbReference type="Proteomes" id="UP000238362"/>
    </source>
</evidence>
<comment type="caution">
    <text evidence="16">The sequence shown here is derived from an EMBL/GenBank/DDBJ whole genome shotgun (WGS) entry which is preliminary data.</text>
</comment>
<dbReference type="InterPro" id="IPR045357">
    <property type="entry name" value="Aminopeptidase_N-like_N"/>
</dbReference>
<dbReference type="OrthoDB" id="100605at2"/>
<dbReference type="SUPFAM" id="SSF55486">
    <property type="entry name" value="Metalloproteases ('zincins'), catalytic domain"/>
    <property type="match status" value="1"/>
</dbReference>
<feature type="compositionally biased region" description="Low complexity" evidence="13">
    <location>
        <begin position="33"/>
        <end position="51"/>
    </location>
</feature>
<protein>
    <recommendedName>
        <fullName evidence="5">Aminopeptidase N</fullName>
        <ecNumber evidence="4">3.4.11.2</ecNumber>
    </recommendedName>
    <alternativeName>
        <fullName evidence="11">Alanine aminopeptidase</fullName>
    </alternativeName>
    <alternativeName>
        <fullName evidence="12">Lysyl aminopeptidase</fullName>
    </alternativeName>
</protein>
<keyword evidence="17" id="KW-1185">Reference proteome</keyword>